<feature type="signal peptide" evidence="1">
    <location>
        <begin position="1"/>
        <end position="23"/>
    </location>
</feature>
<proteinExistence type="predicted"/>
<dbReference type="EMBL" id="UZAF01019321">
    <property type="protein sequence ID" value="VDO59155.1"/>
    <property type="molecule type" value="Genomic_DNA"/>
</dbReference>
<evidence type="ECO:0000313" key="3">
    <source>
        <dbReference type="Proteomes" id="UP000268014"/>
    </source>
</evidence>
<name>A0A0N4WWS5_HAEPC</name>
<dbReference type="AlphaFoldDB" id="A0A0N4WWS5"/>
<feature type="chain" id="PRO_5043124093" evidence="1">
    <location>
        <begin position="24"/>
        <end position="77"/>
    </location>
</feature>
<keyword evidence="3" id="KW-1185">Reference proteome</keyword>
<evidence type="ECO:0000313" key="4">
    <source>
        <dbReference type="WBParaSite" id="HPLM_0001621901-mRNA-1"/>
    </source>
</evidence>
<reference evidence="4" key="1">
    <citation type="submission" date="2017-02" db="UniProtKB">
        <authorList>
            <consortium name="WormBaseParasite"/>
        </authorList>
    </citation>
    <scope>IDENTIFICATION</scope>
</reference>
<gene>
    <name evidence="2" type="ORF">HPLM_LOCUS16211</name>
</gene>
<keyword evidence="1" id="KW-0732">Signal</keyword>
<protein>
    <submittedName>
        <fullName evidence="4">Secreted protein</fullName>
    </submittedName>
</protein>
<dbReference type="WBParaSite" id="HPLM_0001621901-mRNA-1">
    <property type="protein sequence ID" value="HPLM_0001621901-mRNA-1"/>
    <property type="gene ID" value="HPLM_0001621901"/>
</dbReference>
<accession>A0A0N4WWS5</accession>
<evidence type="ECO:0000256" key="1">
    <source>
        <dbReference type="SAM" id="SignalP"/>
    </source>
</evidence>
<dbReference type="Proteomes" id="UP000268014">
    <property type="component" value="Unassembled WGS sequence"/>
</dbReference>
<organism evidence="4">
    <name type="scientific">Haemonchus placei</name>
    <name type="common">Barber's pole worm</name>
    <dbReference type="NCBI Taxonomy" id="6290"/>
    <lineage>
        <taxon>Eukaryota</taxon>
        <taxon>Metazoa</taxon>
        <taxon>Ecdysozoa</taxon>
        <taxon>Nematoda</taxon>
        <taxon>Chromadorea</taxon>
        <taxon>Rhabditida</taxon>
        <taxon>Rhabditina</taxon>
        <taxon>Rhabditomorpha</taxon>
        <taxon>Strongyloidea</taxon>
        <taxon>Trichostrongylidae</taxon>
        <taxon>Haemonchus</taxon>
    </lineage>
</organism>
<evidence type="ECO:0000313" key="2">
    <source>
        <dbReference type="EMBL" id="VDO59155.1"/>
    </source>
</evidence>
<dbReference type="STRING" id="6290.A0A0N4WWS5"/>
<sequence>MLLVDIIWMGMATLLFDFMFSDSDFTLFKLPYRKKFLGESVISPEQNDSKKEIDEGLLKTQAGISVQRLVKVRLCIS</sequence>
<reference evidence="2 3" key="2">
    <citation type="submission" date="2018-11" db="EMBL/GenBank/DDBJ databases">
        <authorList>
            <consortium name="Pathogen Informatics"/>
        </authorList>
    </citation>
    <scope>NUCLEOTIDE SEQUENCE [LARGE SCALE GENOMIC DNA]</scope>
    <source>
        <strain evidence="2 3">MHpl1</strain>
    </source>
</reference>